<keyword evidence="1" id="KW-0812">Transmembrane</keyword>
<accession>A0A508SXX5</accession>
<evidence type="ECO:0000256" key="1">
    <source>
        <dbReference type="SAM" id="Phobius"/>
    </source>
</evidence>
<keyword evidence="1" id="KW-1133">Transmembrane helix</keyword>
<proteinExistence type="predicted"/>
<dbReference type="Proteomes" id="UP000328092">
    <property type="component" value="Unassembled WGS sequence"/>
</dbReference>
<evidence type="ECO:0000313" key="2">
    <source>
        <dbReference type="EMBL" id="VIO68065.1"/>
    </source>
</evidence>
<dbReference type="RefSeq" id="WP_139858669.1">
    <property type="nucleotide sequence ID" value="NZ_CAADFC020000005.1"/>
</dbReference>
<evidence type="ECO:0000313" key="3">
    <source>
        <dbReference type="Proteomes" id="UP000328092"/>
    </source>
</evidence>
<keyword evidence="3" id="KW-1185">Reference proteome</keyword>
<feature type="transmembrane region" description="Helical" evidence="1">
    <location>
        <begin position="7"/>
        <end position="26"/>
    </location>
</feature>
<name>A0A508SXX5_9BRAD</name>
<sequence>MPSAWSGMNWIAGGAGAAVLLPLLAVGVGMPFWAAGLISVIAGGGVVALLAPRKMFEGLDNSGAARGKIEFARELLTDAEPLAIRLEVAVSTIQTKKVAERVRHLARTSREIFAGIEEDPLRVDRVRRFLTYYLPRAADLAEAYAVLEKSGNRDTTRLVSTSDLIDRLDTAFTHYAANLQEADLDNLDIELKLLKSSLDEDLGTSALPAPSDPSKRRA</sequence>
<dbReference type="InterPro" id="IPR018770">
    <property type="entry name" value="ChloroindolylP_hydrolase"/>
</dbReference>
<gene>
    <name evidence="2" type="ORF">CI1B_18490</name>
</gene>
<keyword evidence="1" id="KW-0472">Membrane</keyword>
<evidence type="ECO:0008006" key="4">
    <source>
        <dbReference type="Google" id="ProtNLM"/>
    </source>
</evidence>
<reference evidence="2" key="1">
    <citation type="submission" date="2019-02" db="EMBL/GenBank/DDBJ databases">
        <authorList>
            <person name="Pothier F.J."/>
        </authorList>
    </citation>
    <scope>NUCLEOTIDE SEQUENCE</scope>
    <source>
        <strain evidence="2">CI-1B</strain>
    </source>
</reference>
<feature type="transmembrane region" description="Helical" evidence="1">
    <location>
        <begin position="32"/>
        <end position="51"/>
    </location>
</feature>
<dbReference type="EMBL" id="CAADFC020000005">
    <property type="protein sequence ID" value="VIO68065.1"/>
    <property type="molecule type" value="Genomic_DNA"/>
</dbReference>
<dbReference type="OrthoDB" id="7193362at2"/>
<comment type="caution">
    <text evidence="2">The sequence shown here is derived from an EMBL/GenBank/DDBJ whole genome shotgun (WGS) entry which is preliminary data.</text>
</comment>
<protein>
    <recommendedName>
        <fullName evidence="4">5-bromo-4-chloroindolyl phosphate hydrolysis protein</fullName>
    </recommendedName>
</protein>
<dbReference type="Pfam" id="PF10112">
    <property type="entry name" value="Halogen_Hydrol"/>
    <property type="match status" value="1"/>
</dbReference>
<dbReference type="AlphaFoldDB" id="A0A508SXX5"/>
<organism evidence="2 3">
    <name type="scientific">Bradyrhizobium ivorense</name>
    <dbReference type="NCBI Taxonomy" id="2511166"/>
    <lineage>
        <taxon>Bacteria</taxon>
        <taxon>Pseudomonadati</taxon>
        <taxon>Pseudomonadota</taxon>
        <taxon>Alphaproteobacteria</taxon>
        <taxon>Hyphomicrobiales</taxon>
        <taxon>Nitrobacteraceae</taxon>
        <taxon>Bradyrhizobium</taxon>
    </lineage>
</organism>